<gene>
    <name evidence="1" type="ORF">GDN60_04330</name>
</gene>
<accession>A0A6V9X5B9</accession>
<evidence type="ECO:0000313" key="1">
    <source>
        <dbReference type="EMBL" id="HAA0704851.1"/>
    </source>
</evidence>
<sequence>MRKFSGSIARFLRDVYTCHPPGCRHVDTARDFQTIHLPADLRAICDRDTLQLAPARPDAVAGQVGNALTRGVHYRKSGDYVAKLYVA</sequence>
<comment type="caution">
    <text evidence="1">The sequence shown here is derived from an EMBL/GenBank/DDBJ whole genome shotgun (WGS) entry which is preliminary data.</text>
</comment>
<dbReference type="EMBL" id="DAAAJD010000003">
    <property type="protein sequence ID" value="HAA0704851.1"/>
    <property type="molecule type" value="Genomic_DNA"/>
</dbReference>
<name>A0A6V9X5B9_SALER</name>
<reference evidence="1" key="1">
    <citation type="journal article" date="2018" name="Genome Biol.">
        <title>SKESA: strategic k-mer extension for scrupulous assemblies.</title>
        <authorList>
            <person name="Souvorov A."/>
            <person name="Agarwala R."/>
            <person name="Lipman D.J."/>
        </authorList>
    </citation>
    <scope>NUCLEOTIDE SEQUENCE</scope>
    <source>
        <strain evidence="1">BCW_1544</strain>
    </source>
</reference>
<organism evidence="1">
    <name type="scientific">Salmonella enterica</name>
    <name type="common">Salmonella choleraesuis</name>
    <dbReference type="NCBI Taxonomy" id="28901"/>
    <lineage>
        <taxon>Bacteria</taxon>
        <taxon>Pseudomonadati</taxon>
        <taxon>Pseudomonadota</taxon>
        <taxon>Gammaproteobacteria</taxon>
        <taxon>Enterobacterales</taxon>
        <taxon>Enterobacteriaceae</taxon>
        <taxon>Salmonella</taxon>
    </lineage>
</organism>
<protein>
    <submittedName>
        <fullName evidence="1">Uncharacterized protein</fullName>
    </submittedName>
</protein>
<reference evidence="1" key="2">
    <citation type="submission" date="2019-10" db="EMBL/GenBank/DDBJ databases">
        <authorList>
            <consortium name="NCBI Pathogen Detection Project"/>
        </authorList>
    </citation>
    <scope>NUCLEOTIDE SEQUENCE</scope>
    <source>
        <strain evidence="1">BCW_1544</strain>
    </source>
</reference>
<dbReference type="AlphaFoldDB" id="A0A6V9X5B9"/>
<proteinExistence type="predicted"/>